<feature type="region of interest" description="Disordered" evidence="5">
    <location>
        <begin position="113"/>
        <end position="136"/>
    </location>
</feature>
<evidence type="ECO:0000259" key="6">
    <source>
        <dbReference type="PROSITE" id="PS50119"/>
    </source>
</evidence>
<reference evidence="8" key="1">
    <citation type="submission" date="2016-06" db="EMBL/GenBank/DDBJ databases">
        <title>Parallel loss of symbiosis genes in relatives of nitrogen-fixing non-legume Parasponia.</title>
        <authorList>
            <person name="Van Velzen R."/>
            <person name="Holmer R."/>
            <person name="Bu F."/>
            <person name="Rutten L."/>
            <person name="Van Zeijl A."/>
            <person name="Liu W."/>
            <person name="Santuari L."/>
            <person name="Cao Q."/>
            <person name="Sharma T."/>
            <person name="Shen D."/>
            <person name="Roswanjaya Y."/>
            <person name="Wardhani T."/>
            <person name="Kalhor M.S."/>
            <person name="Jansen J."/>
            <person name="Van den Hoogen J."/>
            <person name="Gungor B."/>
            <person name="Hartog M."/>
            <person name="Hontelez J."/>
            <person name="Verver J."/>
            <person name="Yang W.-C."/>
            <person name="Schijlen E."/>
            <person name="Repin R."/>
            <person name="Schilthuizen M."/>
            <person name="Schranz E."/>
            <person name="Heidstra R."/>
            <person name="Miyata K."/>
            <person name="Fedorova E."/>
            <person name="Kohlen W."/>
            <person name="Bisseling T."/>
            <person name="Smit S."/>
            <person name="Geurts R."/>
        </authorList>
    </citation>
    <scope>NUCLEOTIDE SEQUENCE [LARGE SCALE GENOMIC DNA]</scope>
    <source>
        <strain evidence="8">cv. RG33-2</strain>
    </source>
</reference>
<dbReference type="PROSITE" id="PS50119">
    <property type="entry name" value="ZF_BBOX"/>
    <property type="match status" value="2"/>
</dbReference>
<evidence type="ECO:0000256" key="4">
    <source>
        <dbReference type="PROSITE-ProRule" id="PRU00024"/>
    </source>
</evidence>
<dbReference type="PANTHER" id="PTHR31319:SF39">
    <property type="entry name" value="ZINC FINGER PROTEIN CONSTANS-LIKE 1"/>
    <property type="match status" value="1"/>
</dbReference>
<sequence length="225" mass="24390">MESFQALWSAEIRKSCESCQVAKATVFCRPDSAFLCLSCDAEIHGANKVASRYHREWMCVVCEQGPAAVVCNPDAAALCATCDADLHSPGTRASRHVRVPVMPYLGWEPFSSSSIGPGHERGGGPNSGDSSGSELVEGSDFMSVDELSTYVDSFLVFDRDPSPSRVRQGSDHRSEPPPLVSTNQSWDNLSGNEFCGSFQHTTTTAQSLSQHNQSHIFKRKKNGGT</sequence>
<feature type="region of interest" description="Disordered" evidence="5">
    <location>
        <begin position="161"/>
        <end position="186"/>
    </location>
</feature>
<dbReference type="InParanoid" id="A0A2P5FJM8"/>
<name>A0A2P5FJM8_TREOI</name>
<gene>
    <name evidence="7" type="ORF">TorRG33x02_063070</name>
</gene>
<dbReference type="InterPro" id="IPR000315">
    <property type="entry name" value="Znf_B-box"/>
</dbReference>
<dbReference type="GO" id="GO:0005634">
    <property type="term" value="C:nucleus"/>
    <property type="evidence" value="ECO:0007669"/>
    <property type="project" value="TreeGrafter"/>
</dbReference>
<dbReference type="GO" id="GO:0009909">
    <property type="term" value="P:regulation of flower development"/>
    <property type="evidence" value="ECO:0007669"/>
    <property type="project" value="InterPro"/>
</dbReference>
<evidence type="ECO:0000256" key="2">
    <source>
        <dbReference type="ARBA" id="ARBA00022771"/>
    </source>
</evidence>
<comment type="caution">
    <text evidence="7">The sequence shown here is derived from an EMBL/GenBank/DDBJ whole genome shotgun (WGS) entry which is preliminary data.</text>
</comment>
<dbReference type="EMBL" id="JXTC01000028">
    <property type="protein sequence ID" value="PON97992.1"/>
    <property type="molecule type" value="Genomic_DNA"/>
</dbReference>
<evidence type="ECO:0000313" key="7">
    <source>
        <dbReference type="EMBL" id="PON97992.1"/>
    </source>
</evidence>
<accession>A0A2P5FJM8</accession>
<feature type="compositionally biased region" description="Basic residues" evidence="5">
    <location>
        <begin position="216"/>
        <end position="225"/>
    </location>
</feature>
<dbReference type="STRING" id="63057.A0A2P5FJM8"/>
<protein>
    <submittedName>
        <fullName evidence="7">B-box-type zinc finger</fullName>
    </submittedName>
</protein>
<dbReference type="AlphaFoldDB" id="A0A2P5FJM8"/>
<feature type="domain" description="B box-type" evidence="6">
    <location>
        <begin position="11"/>
        <end position="44"/>
    </location>
</feature>
<dbReference type="Proteomes" id="UP000237000">
    <property type="component" value="Unassembled WGS sequence"/>
</dbReference>
<dbReference type="CDD" id="cd19821">
    <property type="entry name" value="Bbox1_BBX-like"/>
    <property type="match status" value="2"/>
</dbReference>
<evidence type="ECO:0000256" key="1">
    <source>
        <dbReference type="ARBA" id="ARBA00022723"/>
    </source>
</evidence>
<keyword evidence="8" id="KW-1185">Reference proteome</keyword>
<organism evidence="7 8">
    <name type="scientific">Trema orientale</name>
    <name type="common">Charcoal tree</name>
    <name type="synonym">Celtis orientalis</name>
    <dbReference type="NCBI Taxonomy" id="63057"/>
    <lineage>
        <taxon>Eukaryota</taxon>
        <taxon>Viridiplantae</taxon>
        <taxon>Streptophyta</taxon>
        <taxon>Embryophyta</taxon>
        <taxon>Tracheophyta</taxon>
        <taxon>Spermatophyta</taxon>
        <taxon>Magnoliopsida</taxon>
        <taxon>eudicotyledons</taxon>
        <taxon>Gunneridae</taxon>
        <taxon>Pentapetalae</taxon>
        <taxon>rosids</taxon>
        <taxon>fabids</taxon>
        <taxon>Rosales</taxon>
        <taxon>Cannabaceae</taxon>
        <taxon>Trema</taxon>
    </lineage>
</organism>
<dbReference type="InterPro" id="IPR045281">
    <property type="entry name" value="CONSTANS-like"/>
</dbReference>
<dbReference type="GO" id="GO:0003700">
    <property type="term" value="F:DNA-binding transcription factor activity"/>
    <property type="evidence" value="ECO:0007669"/>
    <property type="project" value="TreeGrafter"/>
</dbReference>
<evidence type="ECO:0000313" key="8">
    <source>
        <dbReference type="Proteomes" id="UP000237000"/>
    </source>
</evidence>
<keyword evidence="2 4" id="KW-0863">Zinc-finger</keyword>
<evidence type="ECO:0000256" key="3">
    <source>
        <dbReference type="ARBA" id="ARBA00022833"/>
    </source>
</evidence>
<dbReference type="GO" id="GO:0008270">
    <property type="term" value="F:zinc ion binding"/>
    <property type="evidence" value="ECO:0007669"/>
    <property type="project" value="UniProtKB-KW"/>
</dbReference>
<feature type="region of interest" description="Disordered" evidence="5">
    <location>
        <begin position="205"/>
        <end position="225"/>
    </location>
</feature>
<proteinExistence type="predicted"/>
<feature type="compositionally biased region" description="Basic and acidic residues" evidence="5">
    <location>
        <begin position="161"/>
        <end position="175"/>
    </location>
</feature>
<dbReference type="InterPro" id="IPR049808">
    <property type="entry name" value="CONSTANS-like_Bbox1"/>
</dbReference>
<dbReference type="GO" id="GO:2000028">
    <property type="term" value="P:regulation of photoperiodism, flowering"/>
    <property type="evidence" value="ECO:0007669"/>
    <property type="project" value="TreeGrafter"/>
</dbReference>
<dbReference type="OrthoDB" id="153872at2759"/>
<evidence type="ECO:0000256" key="5">
    <source>
        <dbReference type="SAM" id="MobiDB-lite"/>
    </source>
</evidence>
<dbReference type="SMART" id="SM00336">
    <property type="entry name" value="BBOX"/>
    <property type="match status" value="2"/>
</dbReference>
<dbReference type="PANTHER" id="PTHR31319">
    <property type="entry name" value="ZINC FINGER PROTEIN CONSTANS-LIKE 4"/>
    <property type="match status" value="1"/>
</dbReference>
<feature type="domain" description="B box-type" evidence="6">
    <location>
        <begin position="54"/>
        <end position="101"/>
    </location>
</feature>
<keyword evidence="1" id="KW-0479">Metal-binding</keyword>
<feature type="compositionally biased region" description="Polar residues" evidence="5">
    <location>
        <begin position="205"/>
        <end position="215"/>
    </location>
</feature>
<keyword evidence="3" id="KW-0862">Zinc</keyword>